<keyword evidence="3 5" id="KW-0378">Hydrolase</keyword>
<keyword evidence="4 5" id="KW-0269">Exonuclease</keyword>
<comment type="function">
    <text evidence="5">Bidirectionally degrades single-stranded DNA into large acid-insoluble oligonucleotides, which are then degraded further into small acid-soluble oligonucleotides.</text>
</comment>
<dbReference type="Pfam" id="PF13742">
    <property type="entry name" value="tRNA_anti_2"/>
    <property type="match status" value="1"/>
</dbReference>
<dbReference type="HAMAP" id="MF_00378">
    <property type="entry name" value="Exonuc_7_L"/>
    <property type="match status" value="1"/>
</dbReference>
<dbReference type="NCBIfam" id="TIGR00237">
    <property type="entry name" value="xseA"/>
    <property type="match status" value="1"/>
</dbReference>
<reference evidence="9 10" key="1">
    <citation type="submission" date="2023-07" db="EMBL/GenBank/DDBJ databases">
        <title>Genomic Encyclopedia of Type Strains, Phase IV (KMG-IV): sequencing the most valuable type-strain genomes for metagenomic binning, comparative biology and taxonomic classification.</title>
        <authorList>
            <person name="Goeker M."/>
        </authorList>
    </citation>
    <scope>NUCLEOTIDE SEQUENCE [LARGE SCALE GENOMIC DNA]</scope>
    <source>
        <strain evidence="9 10">DSM 16980</strain>
    </source>
</reference>
<organism evidence="9 10">
    <name type="scientific">Pectinatus haikarae</name>
    <dbReference type="NCBI Taxonomy" id="349096"/>
    <lineage>
        <taxon>Bacteria</taxon>
        <taxon>Bacillati</taxon>
        <taxon>Bacillota</taxon>
        <taxon>Negativicutes</taxon>
        <taxon>Selenomonadales</taxon>
        <taxon>Selenomonadaceae</taxon>
        <taxon>Pectinatus</taxon>
    </lineage>
</organism>
<accession>A0ABT9Y6G6</accession>
<comment type="catalytic activity">
    <reaction evidence="5 6">
        <text>Exonucleolytic cleavage in either 5'- to 3'- or 3'- to 5'-direction to yield nucleoside 5'-phosphates.</text>
        <dbReference type="EC" id="3.1.11.6"/>
    </reaction>
</comment>
<dbReference type="PANTHER" id="PTHR30008:SF0">
    <property type="entry name" value="EXODEOXYRIBONUCLEASE 7 LARGE SUBUNIT"/>
    <property type="match status" value="1"/>
</dbReference>
<name>A0ABT9Y6G6_9FIRM</name>
<comment type="caution">
    <text evidence="9">The sequence shown here is derived from an EMBL/GenBank/DDBJ whole genome shotgun (WGS) entry which is preliminary data.</text>
</comment>
<evidence type="ECO:0000259" key="7">
    <source>
        <dbReference type="Pfam" id="PF02601"/>
    </source>
</evidence>
<dbReference type="EC" id="3.1.11.6" evidence="5"/>
<sequence>MSVYSVSQINSYISEIMSADDNLKKVMIRGEISNFKLHSSGHCYLTLKDDKAAIKSVIFRRFAQKLRFRPENGLMVIACGSISVYERDGTYQLYIEQLIADGAGALSVRYEQLKNQLEEEGLFSPAHKKNLPVHPKCVGIITSKTGAVLHDIFRVAFRRDPSVKLLLFPVLVQGKASSEQLVAALKYFNQHRNLCDVIIIGRGGGSMEDLWPFNDEGVVRAVYSSAVPVISAVGHETDFTLIDFVSDVRAATPSHAAELCIPSREEWLQRLSFLEKNIMNIMRKNFTVLHERLNKCINSIVFKDSYYLLGSRHQQMDQLFAGLDNSLRRQMEIKKSALAVLEGKGSLLDPEAAMKRGYSLIYKDKVIINSVSLLSKNDKLKIILADGQVLTSVEDIVKDMQYNGKEKEKL</sequence>
<dbReference type="RefSeq" id="WP_307223457.1">
    <property type="nucleotide sequence ID" value="NZ_CP116940.1"/>
</dbReference>
<evidence type="ECO:0000313" key="9">
    <source>
        <dbReference type="EMBL" id="MDQ0203407.1"/>
    </source>
</evidence>
<dbReference type="Pfam" id="PF02601">
    <property type="entry name" value="Exonuc_VII_L"/>
    <property type="match status" value="1"/>
</dbReference>
<evidence type="ECO:0000256" key="4">
    <source>
        <dbReference type="ARBA" id="ARBA00022839"/>
    </source>
</evidence>
<gene>
    <name evidence="5" type="primary">xseA</name>
    <name evidence="9" type="ORF">J2S01_001123</name>
</gene>
<keyword evidence="1 5" id="KW-0963">Cytoplasm</keyword>
<comment type="subcellular location">
    <subcellularLocation>
        <location evidence="5 6">Cytoplasm</location>
    </subcellularLocation>
</comment>
<dbReference type="PANTHER" id="PTHR30008">
    <property type="entry name" value="EXODEOXYRIBONUCLEASE 7 LARGE SUBUNIT"/>
    <property type="match status" value="1"/>
</dbReference>
<dbReference type="GO" id="GO:0008855">
    <property type="term" value="F:exodeoxyribonuclease VII activity"/>
    <property type="evidence" value="ECO:0007669"/>
    <property type="project" value="UniProtKB-EC"/>
</dbReference>
<proteinExistence type="inferred from homology"/>
<dbReference type="InterPro" id="IPR025824">
    <property type="entry name" value="OB-fold_nuc-bd_dom"/>
</dbReference>
<feature type="domain" description="Exonuclease VII large subunit C-terminal" evidence="7">
    <location>
        <begin position="122"/>
        <end position="342"/>
    </location>
</feature>
<feature type="domain" description="OB-fold nucleic acid binding" evidence="8">
    <location>
        <begin position="4"/>
        <end position="98"/>
    </location>
</feature>
<dbReference type="Proteomes" id="UP001239167">
    <property type="component" value="Unassembled WGS sequence"/>
</dbReference>
<dbReference type="InterPro" id="IPR003753">
    <property type="entry name" value="Exonuc_VII_L"/>
</dbReference>
<evidence type="ECO:0000256" key="3">
    <source>
        <dbReference type="ARBA" id="ARBA00022801"/>
    </source>
</evidence>
<protein>
    <recommendedName>
        <fullName evidence="5">Exodeoxyribonuclease 7 large subunit</fullName>
        <ecNumber evidence="5">3.1.11.6</ecNumber>
    </recommendedName>
    <alternativeName>
        <fullName evidence="5">Exodeoxyribonuclease VII large subunit</fullName>
        <shortName evidence="5">Exonuclease VII large subunit</shortName>
    </alternativeName>
</protein>
<dbReference type="InterPro" id="IPR020579">
    <property type="entry name" value="Exonuc_VII_lsu_C"/>
</dbReference>
<evidence type="ECO:0000259" key="8">
    <source>
        <dbReference type="Pfam" id="PF13742"/>
    </source>
</evidence>
<comment type="similarity">
    <text evidence="5 6">Belongs to the XseA family.</text>
</comment>
<evidence type="ECO:0000256" key="6">
    <source>
        <dbReference type="RuleBase" id="RU004355"/>
    </source>
</evidence>
<evidence type="ECO:0000313" key="10">
    <source>
        <dbReference type="Proteomes" id="UP001239167"/>
    </source>
</evidence>
<evidence type="ECO:0000256" key="5">
    <source>
        <dbReference type="HAMAP-Rule" id="MF_00378"/>
    </source>
</evidence>
<dbReference type="EMBL" id="JAUSUE010000006">
    <property type="protein sequence ID" value="MDQ0203407.1"/>
    <property type="molecule type" value="Genomic_DNA"/>
</dbReference>
<comment type="subunit">
    <text evidence="5">Heterooligomer composed of large and small subunits.</text>
</comment>
<keyword evidence="2 5" id="KW-0540">Nuclease</keyword>
<evidence type="ECO:0000256" key="1">
    <source>
        <dbReference type="ARBA" id="ARBA00022490"/>
    </source>
</evidence>
<evidence type="ECO:0000256" key="2">
    <source>
        <dbReference type="ARBA" id="ARBA00022722"/>
    </source>
</evidence>
<keyword evidence="10" id="KW-1185">Reference proteome</keyword>
<dbReference type="CDD" id="cd04489">
    <property type="entry name" value="ExoVII_LU_OBF"/>
    <property type="match status" value="1"/>
</dbReference>